<accession>A0A1C9W9C6</accession>
<evidence type="ECO:0000256" key="1">
    <source>
        <dbReference type="ARBA" id="ARBA00005417"/>
    </source>
</evidence>
<dbReference type="PANTHER" id="PTHR46743:SF2">
    <property type="entry name" value="TEICHOIC ACIDS EXPORT ATP-BINDING PROTEIN TAGH"/>
    <property type="match status" value="1"/>
</dbReference>
<dbReference type="InterPro" id="IPR003593">
    <property type="entry name" value="AAA+_ATPase"/>
</dbReference>
<dbReference type="CDD" id="cd03220">
    <property type="entry name" value="ABC_KpsT_Wzt"/>
    <property type="match status" value="1"/>
</dbReference>
<protein>
    <submittedName>
        <fullName evidence="6">Teichoic acids export ATP-binding protein TagH</fullName>
        <ecNumber evidence="6">3.6.3.40</ecNumber>
    </submittedName>
</protein>
<gene>
    <name evidence="6" type="primary">tagH</name>
    <name evidence="6" type="ORF">AUP74_02365</name>
</gene>
<keyword evidence="4 6" id="KW-0067">ATP-binding</keyword>
<dbReference type="Proteomes" id="UP000095672">
    <property type="component" value="Chromosome"/>
</dbReference>
<dbReference type="OrthoDB" id="9778870at2"/>
<dbReference type="InterPro" id="IPR050683">
    <property type="entry name" value="Bact_Polysacc_Export_ATP-bd"/>
</dbReference>
<dbReference type="GO" id="GO:0005524">
    <property type="term" value="F:ATP binding"/>
    <property type="evidence" value="ECO:0007669"/>
    <property type="project" value="UniProtKB-KW"/>
</dbReference>
<keyword evidence="3" id="KW-0547">Nucleotide-binding</keyword>
<dbReference type="InterPro" id="IPR003439">
    <property type="entry name" value="ABC_transporter-like_ATP-bd"/>
</dbReference>
<dbReference type="KEGG" id="micc:AUP74_02365"/>
<evidence type="ECO:0000313" key="7">
    <source>
        <dbReference type="Proteomes" id="UP000095672"/>
    </source>
</evidence>
<dbReference type="GO" id="GO:0016020">
    <property type="term" value="C:membrane"/>
    <property type="evidence" value="ECO:0007669"/>
    <property type="project" value="InterPro"/>
</dbReference>
<name>A0A1C9W9C6_9GAMM</name>
<dbReference type="PROSITE" id="PS50893">
    <property type="entry name" value="ABC_TRANSPORTER_2"/>
    <property type="match status" value="1"/>
</dbReference>
<evidence type="ECO:0000259" key="5">
    <source>
        <dbReference type="PROSITE" id="PS50893"/>
    </source>
</evidence>
<dbReference type="RefSeq" id="WP_069947731.1">
    <property type="nucleotide sequence ID" value="NZ_CP014143.1"/>
</dbReference>
<evidence type="ECO:0000256" key="2">
    <source>
        <dbReference type="ARBA" id="ARBA00022448"/>
    </source>
</evidence>
<evidence type="ECO:0000256" key="3">
    <source>
        <dbReference type="ARBA" id="ARBA00022741"/>
    </source>
</evidence>
<dbReference type="InterPro" id="IPR017871">
    <property type="entry name" value="ABC_transporter-like_CS"/>
</dbReference>
<dbReference type="SMART" id="SM00382">
    <property type="entry name" value="AAA"/>
    <property type="match status" value="1"/>
</dbReference>
<dbReference type="EMBL" id="CP014143">
    <property type="protein sequence ID" value="AOS97768.1"/>
    <property type="molecule type" value="Genomic_DNA"/>
</dbReference>
<evidence type="ECO:0000313" key="6">
    <source>
        <dbReference type="EMBL" id="AOS97768.1"/>
    </source>
</evidence>
<dbReference type="PANTHER" id="PTHR46743">
    <property type="entry name" value="TEICHOIC ACIDS EXPORT ATP-BINDING PROTEIN TAGH"/>
    <property type="match status" value="1"/>
</dbReference>
<dbReference type="PROSITE" id="PS00211">
    <property type="entry name" value="ABC_TRANSPORTER_1"/>
    <property type="match status" value="1"/>
</dbReference>
<dbReference type="Pfam" id="PF00005">
    <property type="entry name" value="ABC_tran"/>
    <property type="match status" value="1"/>
</dbReference>
<dbReference type="Gene3D" id="3.40.50.300">
    <property type="entry name" value="P-loop containing nucleotide triphosphate hydrolases"/>
    <property type="match status" value="1"/>
</dbReference>
<reference evidence="7" key="1">
    <citation type="submission" date="2016-01" db="EMBL/GenBank/DDBJ databases">
        <title>Complete genome sequence of Microbulbifer sp. CCB-MM1, a halophile isolated from Matang Mangrove Forest, Perak.</title>
        <authorList>
            <person name="Moh T.H."/>
            <person name="Dinesh B."/>
            <person name="Lau N.-S."/>
            <person name="Go F."/>
            <person name="Alexander Chong S.-C."/>
        </authorList>
    </citation>
    <scope>NUCLEOTIDE SEQUENCE [LARGE SCALE GENOMIC DNA]</scope>
    <source>
        <strain evidence="7">CCB-MM1</strain>
    </source>
</reference>
<dbReference type="AlphaFoldDB" id="A0A1C9W9C6"/>
<dbReference type="GO" id="GO:0140359">
    <property type="term" value="F:ABC-type transporter activity"/>
    <property type="evidence" value="ECO:0007669"/>
    <property type="project" value="InterPro"/>
</dbReference>
<sequence>MTAPILSFRNVGVAYRKRLSLFAKKDWVLRDLNFDLYRGEVLGVIGRNGAGKSTLLKLFGNIIEPDQGSIQRHSGITSQLLTLNLGFNRKLTGEENALMALVTHGMTIKQAKMKIDDVIKFAELEHISSQPLKTYSAGQRARLGFSISIQAKPDILLLDEILGVGDKNFKQKSKALIKEKVNSHQTVILVSHSAKTIKNLCSKAIWIENGNIKASGCANQVTDLYLKAQQA</sequence>
<dbReference type="InterPro" id="IPR015860">
    <property type="entry name" value="ABC_transpr_TagH-like"/>
</dbReference>
<dbReference type="EC" id="3.6.3.40" evidence="6"/>
<dbReference type="STRING" id="1769779.AUP74_02365"/>
<feature type="domain" description="ABC transporter" evidence="5">
    <location>
        <begin position="6"/>
        <end position="231"/>
    </location>
</feature>
<keyword evidence="2" id="KW-0813">Transport</keyword>
<keyword evidence="7" id="KW-1185">Reference proteome</keyword>
<dbReference type="GO" id="GO:0016887">
    <property type="term" value="F:ATP hydrolysis activity"/>
    <property type="evidence" value="ECO:0007669"/>
    <property type="project" value="InterPro"/>
</dbReference>
<proteinExistence type="inferred from homology"/>
<dbReference type="SUPFAM" id="SSF52540">
    <property type="entry name" value="P-loop containing nucleoside triphosphate hydrolases"/>
    <property type="match status" value="1"/>
</dbReference>
<organism evidence="6 7">
    <name type="scientific">Microbulbifer aggregans</name>
    <dbReference type="NCBI Taxonomy" id="1769779"/>
    <lineage>
        <taxon>Bacteria</taxon>
        <taxon>Pseudomonadati</taxon>
        <taxon>Pseudomonadota</taxon>
        <taxon>Gammaproteobacteria</taxon>
        <taxon>Cellvibrionales</taxon>
        <taxon>Microbulbiferaceae</taxon>
        <taxon>Microbulbifer</taxon>
    </lineage>
</organism>
<dbReference type="InterPro" id="IPR027417">
    <property type="entry name" value="P-loop_NTPase"/>
</dbReference>
<keyword evidence="6" id="KW-0378">Hydrolase</keyword>
<comment type="similarity">
    <text evidence="1">Belongs to the ABC transporter superfamily.</text>
</comment>
<evidence type="ECO:0000256" key="4">
    <source>
        <dbReference type="ARBA" id="ARBA00022840"/>
    </source>
</evidence>